<keyword evidence="8" id="KW-0934">Plastid</keyword>
<evidence type="ECO:0000256" key="2">
    <source>
        <dbReference type="ARBA" id="ARBA00004478"/>
    </source>
</evidence>
<reference evidence="12" key="1">
    <citation type="journal article" date="2012" name="Nature">
        <title>The tomato genome sequence provides insights into fleshy fruit evolution.</title>
        <authorList>
            <consortium name="Tomato Genome Consortium"/>
        </authorList>
    </citation>
    <scope>NUCLEOTIDE SEQUENCE [LARGE SCALE GENOMIC DNA]</scope>
    <source>
        <strain evidence="12">cv. Heinz 1706</strain>
    </source>
</reference>
<comment type="function">
    <text evidence="1">Involved in protein precursor import into chloroplasts. May be part of an intermediate translocation complex acting as a protein-conducting channel at the inner envelope.</text>
</comment>
<keyword evidence="8" id="KW-1001">Plastid inner membrane</keyword>
<evidence type="ECO:0000256" key="6">
    <source>
        <dbReference type="ARBA" id="ARBA00022448"/>
    </source>
</evidence>
<evidence type="ECO:0000256" key="3">
    <source>
        <dbReference type="ARBA" id="ARBA00009956"/>
    </source>
</evidence>
<reference evidence="12" key="2">
    <citation type="submission" date="2019-01" db="UniProtKB">
        <authorList>
            <consortium name="EnsemblPlants"/>
        </authorList>
    </citation>
    <scope>IDENTIFICATION</scope>
    <source>
        <strain evidence="12">cv. Heinz 1706</strain>
    </source>
</reference>
<evidence type="ECO:0000313" key="13">
    <source>
        <dbReference type="Proteomes" id="UP000004994"/>
    </source>
</evidence>
<evidence type="ECO:0000256" key="11">
    <source>
        <dbReference type="ARBA" id="ARBA00029978"/>
    </source>
</evidence>
<proteinExistence type="inferred from homology"/>
<keyword evidence="10" id="KW-1133">Transmembrane helix</keyword>
<keyword evidence="9" id="KW-0653">Protein transport</keyword>
<comment type="subunit">
    <text evidence="4">Part of the Tic complex.</text>
</comment>
<evidence type="ECO:0000256" key="10">
    <source>
        <dbReference type="ARBA" id="ARBA00022989"/>
    </source>
</evidence>
<evidence type="ECO:0000256" key="8">
    <source>
        <dbReference type="ARBA" id="ARBA00022780"/>
    </source>
</evidence>
<evidence type="ECO:0000313" key="12">
    <source>
        <dbReference type="EnsemblPlants" id="Solyc02g011845.1.1"/>
    </source>
</evidence>
<sequence>MGRSGFNKLFATIKILGGALRAQRRKTFISKVFQANVHSPLFIDRKTTLHLFSFDISELIKPIFRN</sequence>
<accession>A0A3Q7EVG5</accession>
<evidence type="ECO:0000256" key="5">
    <source>
        <dbReference type="ARBA" id="ARBA00016640"/>
    </source>
</evidence>
<organism evidence="12">
    <name type="scientific">Solanum lycopersicum</name>
    <name type="common">Tomato</name>
    <name type="synonym">Lycopersicon esculentum</name>
    <dbReference type="NCBI Taxonomy" id="4081"/>
    <lineage>
        <taxon>Eukaryota</taxon>
        <taxon>Viridiplantae</taxon>
        <taxon>Streptophyta</taxon>
        <taxon>Embryophyta</taxon>
        <taxon>Tracheophyta</taxon>
        <taxon>Spermatophyta</taxon>
        <taxon>Magnoliopsida</taxon>
        <taxon>eudicotyledons</taxon>
        <taxon>Gunneridae</taxon>
        <taxon>Pentapetalae</taxon>
        <taxon>asterids</taxon>
        <taxon>lamiids</taxon>
        <taxon>Solanales</taxon>
        <taxon>Solanaceae</taxon>
        <taxon>Solanoideae</taxon>
        <taxon>Solaneae</taxon>
        <taxon>Solanum</taxon>
        <taxon>Solanum subgen. Lycopersicon</taxon>
    </lineage>
</organism>
<evidence type="ECO:0000256" key="4">
    <source>
        <dbReference type="ARBA" id="ARBA00011510"/>
    </source>
</evidence>
<evidence type="ECO:0000256" key="9">
    <source>
        <dbReference type="ARBA" id="ARBA00022927"/>
    </source>
</evidence>
<dbReference type="GO" id="GO:0009706">
    <property type="term" value="C:chloroplast inner membrane"/>
    <property type="evidence" value="ECO:0007669"/>
    <property type="project" value="UniProtKB-SubCell"/>
</dbReference>
<evidence type="ECO:0000256" key="1">
    <source>
        <dbReference type="ARBA" id="ARBA00002515"/>
    </source>
</evidence>
<comment type="similarity">
    <text evidence="3">Belongs to the TIC214 family.</text>
</comment>
<keyword evidence="6" id="KW-0813">Transport</keyword>
<dbReference type="InParanoid" id="A0A3Q7EVG5"/>
<evidence type="ECO:0000256" key="7">
    <source>
        <dbReference type="ARBA" id="ARBA00022692"/>
    </source>
</evidence>
<dbReference type="Pfam" id="PF05758">
    <property type="entry name" value="Ycf1"/>
    <property type="match status" value="1"/>
</dbReference>
<comment type="subcellular location">
    <subcellularLocation>
        <location evidence="2">Plastid</location>
        <location evidence="2">Chloroplast inner membrane</location>
        <topology evidence="2">Multi-pass membrane protein</topology>
    </subcellularLocation>
</comment>
<keyword evidence="7" id="KW-0812">Transmembrane</keyword>
<name>A0A3Q7EVG5_SOLLC</name>
<dbReference type="Proteomes" id="UP000004994">
    <property type="component" value="Chromosome 2"/>
</dbReference>
<dbReference type="GO" id="GO:0015031">
    <property type="term" value="P:protein transport"/>
    <property type="evidence" value="ECO:0007669"/>
    <property type="project" value="UniProtKB-KW"/>
</dbReference>
<keyword evidence="10" id="KW-0472">Membrane</keyword>
<dbReference type="InterPro" id="IPR008896">
    <property type="entry name" value="TIC214"/>
</dbReference>
<keyword evidence="13" id="KW-1185">Reference proteome</keyword>
<dbReference type="AlphaFoldDB" id="A0A3Q7EVG5"/>
<dbReference type="STRING" id="4081.A0A3Q7EVG5"/>
<protein>
    <recommendedName>
        <fullName evidence="5">Protein TIC 214</fullName>
    </recommendedName>
    <alternativeName>
        <fullName evidence="11">Translocon at the inner envelope membrane of chloroplasts 214</fullName>
    </alternativeName>
</protein>
<dbReference type="EnsemblPlants" id="Solyc02g011845.1.1">
    <property type="protein sequence ID" value="Solyc02g011845.1.1"/>
    <property type="gene ID" value="Solyc02g011845.1"/>
</dbReference>
<dbReference type="Gramene" id="Solyc02g011845.1.1">
    <property type="protein sequence ID" value="Solyc02g011845.1.1"/>
    <property type="gene ID" value="Solyc02g011845.1"/>
</dbReference>